<sequence>MDPQTERKFIRAIVRQVHPDLFGAFPYERTKNSDALKTLNVYADSLSQGLRPEAAQLTFFVRREGEEGLTEVSAELPSYGSLGPLFFSFGLITQEELRQGAGACGQGKDDRDLAAWLRETVYEAVRTADQHDSLKRVIREMRMGMEARFKLSGIQVGGEFSISTAEQRRQIDALKALEGCLAELPAEQAAALEGLSIRLYHPASRPLGTQGYVDTDGAFNLRTQPITSHVADNGVVHVVAGDPESLSETLPRLDLNRARLLAKLGSFWLTRSRDLSSVLQQLLGVEAVWCDTRTEDSSQQFVLWTGAVLDQRDAFESSLQGRRFAFSLLAHSDQNSPMLDFLASSSVLQVRCDCPPQHLLDFLCSSAGLSANEAAAQVAGSREEEEALLESVREALGAKHVIRVCSSYEQDKVLGAARRLLEAAPAIRAAGVDLSGASLAIDDCYELWDSGFISIPHDFNMSDLQPKLIALLGSGTGAGAGAEGGGASGPASGIANGSGANGGGANGANGSGANGANGRGANGQYAGFAAKGSGGSKGGTGAGRGFARNGRARAAGGSAGSAAAGAAVLHAASLRLGARPLLRQPRAVAPAARRLPAAGQRLAAAAPRML</sequence>
<accession>A0A2P6V836</accession>
<evidence type="ECO:0000313" key="3">
    <source>
        <dbReference type="Proteomes" id="UP000239649"/>
    </source>
</evidence>
<dbReference type="InterPro" id="IPR028031">
    <property type="entry name" value="DUF4460"/>
</dbReference>
<dbReference type="Proteomes" id="UP000239649">
    <property type="component" value="Unassembled WGS sequence"/>
</dbReference>
<comment type="caution">
    <text evidence="2">The sequence shown here is derived from an EMBL/GenBank/DDBJ whole genome shotgun (WGS) entry which is preliminary data.</text>
</comment>
<dbReference type="PANTHER" id="PTHR31596:SF1">
    <property type="entry name" value="T-CELL ACTIVATION INHIBITOR, MITOCHONDRIAL"/>
    <property type="match status" value="1"/>
</dbReference>
<feature type="domain" description="DUF4460" evidence="1">
    <location>
        <begin position="7"/>
        <end position="65"/>
    </location>
</feature>
<dbReference type="GO" id="GO:0005739">
    <property type="term" value="C:mitochondrion"/>
    <property type="evidence" value="ECO:0007669"/>
    <property type="project" value="TreeGrafter"/>
</dbReference>
<dbReference type="AlphaFoldDB" id="A0A2P6V836"/>
<proteinExistence type="predicted"/>
<dbReference type="Pfam" id="PF14687">
    <property type="entry name" value="DUF4460"/>
    <property type="match status" value="1"/>
</dbReference>
<keyword evidence="3" id="KW-1185">Reference proteome</keyword>
<organism evidence="2 3">
    <name type="scientific">Micractinium conductrix</name>
    <dbReference type="NCBI Taxonomy" id="554055"/>
    <lineage>
        <taxon>Eukaryota</taxon>
        <taxon>Viridiplantae</taxon>
        <taxon>Chlorophyta</taxon>
        <taxon>core chlorophytes</taxon>
        <taxon>Trebouxiophyceae</taxon>
        <taxon>Chlorellales</taxon>
        <taxon>Chlorellaceae</taxon>
        <taxon>Chlorella clade</taxon>
        <taxon>Micractinium</taxon>
    </lineage>
</organism>
<dbReference type="EMBL" id="LHPF02000021">
    <property type="protein sequence ID" value="PSC70243.1"/>
    <property type="molecule type" value="Genomic_DNA"/>
</dbReference>
<dbReference type="PANTHER" id="PTHR31596">
    <property type="entry name" value="T-CELL ACTIVATION INHIBITOR, MITOCHONDRIAL"/>
    <property type="match status" value="1"/>
</dbReference>
<protein>
    <recommendedName>
        <fullName evidence="1">DUF4460 domain-containing protein</fullName>
    </recommendedName>
</protein>
<evidence type="ECO:0000313" key="2">
    <source>
        <dbReference type="EMBL" id="PSC70243.1"/>
    </source>
</evidence>
<dbReference type="OrthoDB" id="511153at2759"/>
<evidence type="ECO:0000259" key="1">
    <source>
        <dbReference type="Pfam" id="PF14687"/>
    </source>
</evidence>
<gene>
    <name evidence="2" type="ORF">C2E20_6326</name>
</gene>
<dbReference type="InterPro" id="IPR027986">
    <property type="entry name" value="TCAIM"/>
</dbReference>
<name>A0A2P6V836_9CHLO</name>
<reference evidence="2 3" key="1">
    <citation type="journal article" date="2018" name="Plant J.">
        <title>Genome sequences of Chlorella sorokiniana UTEX 1602 and Micractinium conductrix SAG 241.80: implications to maltose excretion by a green alga.</title>
        <authorList>
            <person name="Arriola M.B."/>
            <person name="Velmurugan N."/>
            <person name="Zhang Y."/>
            <person name="Plunkett M.H."/>
            <person name="Hondzo H."/>
            <person name="Barney B.M."/>
        </authorList>
    </citation>
    <scope>NUCLEOTIDE SEQUENCE [LARGE SCALE GENOMIC DNA]</scope>
    <source>
        <strain evidence="2 3">SAG 241.80</strain>
    </source>
</reference>